<evidence type="ECO:0000259" key="1">
    <source>
        <dbReference type="PROSITE" id="PS50181"/>
    </source>
</evidence>
<dbReference type="PROSITE" id="PS50181">
    <property type="entry name" value="FBOX"/>
    <property type="match status" value="1"/>
</dbReference>
<evidence type="ECO:0000313" key="2">
    <source>
        <dbReference type="EMBL" id="KAK0475670.1"/>
    </source>
</evidence>
<accession>A0AA39P1R4</accession>
<gene>
    <name evidence="2" type="ORF">EDD18DRAFT_1387570</name>
</gene>
<proteinExistence type="predicted"/>
<dbReference type="Gene3D" id="3.80.10.10">
    <property type="entry name" value="Ribonuclease Inhibitor"/>
    <property type="match status" value="1"/>
</dbReference>
<protein>
    <recommendedName>
        <fullName evidence="1">F-box domain-containing protein</fullName>
    </recommendedName>
</protein>
<organism evidence="2 3">
    <name type="scientific">Armillaria luteobubalina</name>
    <dbReference type="NCBI Taxonomy" id="153913"/>
    <lineage>
        <taxon>Eukaryota</taxon>
        <taxon>Fungi</taxon>
        <taxon>Dikarya</taxon>
        <taxon>Basidiomycota</taxon>
        <taxon>Agaricomycotina</taxon>
        <taxon>Agaricomycetes</taxon>
        <taxon>Agaricomycetidae</taxon>
        <taxon>Agaricales</taxon>
        <taxon>Marasmiineae</taxon>
        <taxon>Physalacriaceae</taxon>
        <taxon>Armillaria</taxon>
    </lineage>
</organism>
<evidence type="ECO:0000313" key="3">
    <source>
        <dbReference type="Proteomes" id="UP001175228"/>
    </source>
</evidence>
<name>A0AA39P1R4_9AGAR</name>
<sequence length="373" mass="42397">MSSQSRHLTFQDDVIFNLGELPLELFEEIASYLDILSLEALSLTSSIHRAVCIRLLFHTLTLYGDHGHSSTSNFVEDLENQSPVASFRKVMLEGVKEDLSEGLLPWCTRVHNVKLRWSLVGNTAILPTLIFLNDLELNNIIFPSMAEYFGLLAGLSPTLKRLRAHSNTFIESQSICHSVGRGTGLKVLDTRSGDDLTLRLRDDCPISLKLLQVFHARHARPHDVEDLLRRTPSLVDLSIEFKRRGHRPVSFPLARLKLLSIRDRTEYARQTIQLLSAPSDVPYPLQTFAFTCFVYNDLRKLVTALSKPTFRSVKEIYLRLLAPRYIPINECFFAFNANIGRFKRMLEAKSGRKISLNTRLAYIDPSEILSSSP</sequence>
<dbReference type="EMBL" id="JAUEPU010000145">
    <property type="protein sequence ID" value="KAK0475670.1"/>
    <property type="molecule type" value="Genomic_DNA"/>
</dbReference>
<dbReference type="Proteomes" id="UP001175228">
    <property type="component" value="Unassembled WGS sequence"/>
</dbReference>
<dbReference type="InterPro" id="IPR032675">
    <property type="entry name" value="LRR_dom_sf"/>
</dbReference>
<feature type="domain" description="F-box" evidence="1">
    <location>
        <begin position="15"/>
        <end position="45"/>
    </location>
</feature>
<dbReference type="InterPro" id="IPR036047">
    <property type="entry name" value="F-box-like_dom_sf"/>
</dbReference>
<reference evidence="2" key="1">
    <citation type="submission" date="2023-06" db="EMBL/GenBank/DDBJ databases">
        <authorList>
            <consortium name="Lawrence Berkeley National Laboratory"/>
            <person name="Ahrendt S."/>
            <person name="Sahu N."/>
            <person name="Indic B."/>
            <person name="Wong-Bajracharya J."/>
            <person name="Merenyi Z."/>
            <person name="Ke H.-M."/>
            <person name="Monk M."/>
            <person name="Kocsube S."/>
            <person name="Drula E."/>
            <person name="Lipzen A."/>
            <person name="Balint B."/>
            <person name="Henrissat B."/>
            <person name="Andreopoulos B."/>
            <person name="Martin F.M."/>
            <person name="Harder C.B."/>
            <person name="Rigling D."/>
            <person name="Ford K.L."/>
            <person name="Foster G.D."/>
            <person name="Pangilinan J."/>
            <person name="Papanicolaou A."/>
            <person name="Barry K."/>
            <person name="LaButti K."/>
            <person name="Viragh M."/>
            <person name="Koriabine M."/>
            <person name="Yan M."/>
            <person name="Riley R."/>
            <person name="Champramary S."/>
            <person name="Plett K.L."/>
            <person name="Tsai I.J."/>
            <person name="Slot J."/>
            <person name="Sipos G."/>
            <person name="Plett J."/>
            <person name="Nagy L.G."/>
            <person name="Grigoriev I.V."/>
        </authorList>
    </citation>
    <scope>NUCLEOTIDE SEQUENCE</scope>
    <source>
        <strain evidence="2">HWK02</strain>
    </source>
</reference>
<comment type="caution">
    <text evidence="2">The sequence shown here is derived from an EMBL/GenBank/DDBJ whole genome shotgun (WGS) entry which is preliminary data.</text>
</comment>
<dbReference type="InterPro" id="IPR001810">
    <property type="entry name" value="F-box_dom"/>
</dbReference>
<dbReference type="SUPFAM" id="SSF81383">
    <property type="entry name" value="F-box domain"/>
    <property type="match status" value="1"/>
</dbReference>
<dbReference type="AlphaFoldDB" id="A0AA39P1R4"/>
<keyword evidence="3" id="KW-1185">Reference proteome</keyword>